<evidence type="ECO:0000256" key="3">
    <source>
        <dbReference type="SAM" id="MobiDB-lite"/>
    </source>
</evidence>
<dbReference type="InterPro" id="IPR001584">
    <property type="entry name" value="Integrase_cat-core"/>
</dbReference>
<dbReference type="InterPro" id="IPR057670">
    <property type="entry name" value="SH3_retrovirus"/>
</dbReference>
<keyword evidence="1" id="KW-0378">Hydrolase</keyword>
<dbReference type="InterPro" id="IPR001878">
    <property type="entry name" value="Znf_CCHC"/>
</dbReference>
<dbReference type="InterPro" id="IPR013103">
    <property type="entry name" value="RVT_2"/>
</dbReference>
<dbReference type="PROSITE" id="PS50994">
    <property type="entry name" value="INTEGRASE"/>
    <property type="match status" value="1"/>
</dbReference>
<dbReference type="Proteomes" id="UP001558713">
    <property type="component" value="Unassembled WGS sequence"/>
</dbReference>
<dbReference type="SUPFAM" id="SSF53098">
    <property type="entry name" value="Ribonuclease H-like"/>
    <property type="match status" value="1"/>
</dbReference>
<keyword evidence="2" id="KW-0862">Zinc</keyword>
<evidence type="ECO:0000256" key="1">
    <source>
        <dbReference type="ARBA" id="ARBA00022750"/>
    </source>
</evidence>
<dbReference type="CDD" id="cd09272">
    <property type="entry name" value="RNase_HI_RT_Ty1"/>
    <property type="match status" value="1"/>
</dbReference>
<dbReference type="InterPro" id="IPR043502">
    <property type="entry name" value="DNA/RNA_pol_sf"/>
</dbReference>
<proteinExistence type="predicted"/>
<keyword evidence="7" id="KW-1185">Reference proteome</keyword>
<evidence type="ECO:0000259" key="4">
    <source>
        <dbReference type="PROSITE" id="PS50158"/>
    </source>
</evidence>
<dbReference type="Gene3D" id="3.30.420.10">
    <property type="entry name" value="Ribonuclease H-like superfamily/Ribonuclease H"/>
    <property type="match status" value="1"/>
</dbReference>
<dbReference type="EMBL" id="JBANAX010000535">
    <property type="protein sequence ID" value="KAL1204473.1"/>
    <property type="molecule type" value="Genomic_DNA"/>
</dbReference>
<dbReference type="Pfam" id="PF25597">
    <property type="entry name" value="SH3_retrovirus"/>
    <property type="match status" value="1"/>
</dbReference>
<organism evidence="6 7">
    <name type="scientific">Cardamine amara subsp. amara</name>
    <dbReference type="NCBI Taxonomy" id="228776"/>
    <lineage>
        <taxon>Eukaryota</taxon>
        <taxon>Viridiplantae</taxon>
        <taxon>Streptophyta</taxon>
        <taxon>Embryophyta</taxon>
        <taxon>Tracheophyta</taxon>
        <taxon>Spermatophyta</taxon>
        <taxon>Magnoliopsida</taxon>
        <taxon>eudicotyledons</taxon>
        <taxon>Gunneridae</taxon>
        <taxon>Pentapetalae</taxon>
        <taxon>rosids</taxon>
        <taxon>malvids</taxon>
        <taxon>Brassicales</taxon>
        <taxon>Brassicaceae</taxon>
        <taxon>Cardamineae</taxon>
        <taxon>Cardamine</taxon>
    </lineage>
</organism>
<dbReference type="PANTHER" id="PTHR47592">
    <property type="entry name" value="PBF68 PROTEIN"/>
    <property type="match status" value="1"/>
</dbReference>
<dbReference type="PROSITE" id="PS50158">
    <property type="entry name" value="ZF_CCHC"/>
    <property type="match status" value="1"/>
</dbReference>
<dbReference type="GO" id="GO:0008270">
    <property type="term" value="F:zinc ion binding"/>
    <property type="evidence" value="ECO:0007669"/>
    <property type="project" value="UniProtKB-KW"/>
</dbReference>
<reference evidence="6 7" key="1">
    <citation type="submission" date="2024-04" db="EMBL/GenBank/DDBJ databases">
        <title>Genome assembly C_amara_ONT_v2.</title>
        <authorList>
            <person name="Yant L."/>
            <person name="Moore C."/>
            <person name="Slenker M."/>
        </authorList>
    </citation>
    <scope>NUCLEOTIDE SEQUENCE [LARGE SCALE GENOMIC DNA]</scope>
    <source>
        <tissue evidence="6">Leaf</tissue>
    </source>
</reference>
<dbReference type="SUPFAM" id="SSF56672">
    <property type="entry name" value="DNA/RNA polymerases"/>
    <property type="match status" value="1"/>
</dbReference>
<keyword evidence="1" id="KW-0064">Aspartyl protease</keyword>
<dbReference type="SUPFAM" id="SSF57756">
    <property type="entry name" value="Retrovirus zinc finger-like domains"/>
    <property type="match status" value="1"/>
</dbReference>
<evidence type="ECO:0000313" key="7">
    <source>
        <dbReference type="Proteomes" id="UP001558713"/>
    </source>
</evidence>
<sequence>MAAVDVTNVDGQNVDVNNVDETPPAVAHVKVAPMVPTQPQVSCQGLQPEKFDGKGFKTWQKKMHFFLHAMHLSRYLTEDQPIIPLGNTDVHVVGTVDAWNQGDFMTKGWILGRLVEDLYGIYCEAKSSKALWLALEKKYKAEDAGGQKFATAKFHDFKMVDSKPIMEQVEAFQRICEEVAAEGMSICEIFTVNSFIEKLPPGWIDFKNYLKHKRKAMSLEDLIQRLNTEDRNRTANGTHSREHVVNVAVQKGKVNDKGKGKAIATSPLKPSFKTFKKKGAPEPPVKKFFKGKCHHCGKNGHMAADCRSKAKAIQSQANLTGEDLCAVVTEVNMVEDNPNEWWYDTGATTHICNDRAMFSTYQKSKASEQLFMGNTAFSKIVGTGKVVLRLTSGQELTLQNVKHVPDMRKNLISGSLLSKAKFAVIFEADNLILKKFGMYLGKGYVKGGLVKMCVQAVVKGGKDEASSSKNNNVANVVSDVDPKVVVTVDEINKNSVAYLLESFNIWHERLGHVNYKSINRLMNMNLIPKCKMSKEKCEVCIQAKLTKTPSPQVERTTTPLGLIHTDLCDLKYVPTRGGKKYFVTFIDDHTKYCYVYLLRSKDEVLEKFKEFKLEVENQLSTSIKIVRSDRGGEYDGRFNSFCQEHGIIHQTTAPYSPESNGVAERKNRTLKEMMNAMLQESGLAQNMWGEALLTTNYILNKIPHKVTGKTPYELWKGVVPSYKYLKVWGCLAKVAVPPPKKVTIGPKTVDCIFIGYAHNSSAYRFLVYKSDISDIHVNTIMESRNASFFENVFPCKDKSYPKRTRDQRDENEASTSGPSIHEDHERLEDEPRRSKRARKEKTFGDDFMMVFLLENEPRTFAEAMSTPDGPFWKEAVNSEIDSIMQNHTWIITDLPQGFKALGCQWIFKTKLKTDGLIDKYKARLVVQGFRQKEGLDFFDTYSPVTRITSIRMLVGISALRGLEIHQMDVKTAFLNGDLEEEIYMKQPEGFVIPGQEHKVCRLVKSLYGLKQAPKQWHEKFDSVMMSNGFTINECDKCIYAKSTPTGYVLLCLYVDDMLIIGSNKDMINQTKTMLSQKFDMKDMGLADVILGIKIIRNSEGITLSQAHYAAKILERFKAYSHGTAKTPVDAQLHLTKNSGEPVSQMEYARVIGSLMYLTNCTRPDLAHSVNVLSRYTSNPGHNHWKAITRVLNYLRYTQNYGLHYGKEPAILEGYSDANWISDSKNSKSTSGYVFTLAGAAVSWKSSKQTLLARSTMESEFIALDKAAEEAEWLRNLLEDIPMWEKPVQALRVHCDSQSAIARAMNNLYNGKSRHIRRRHKTIRHLISTGVITVDYIKSSDNLADPFTKGLSRDQVVKSSRGMGLKPVN</sequence>
<feature type="domain" description="CCHC-type" evidence="4">
    <location>
        <begin position="292"/>
        <end position="308"/>
    </location>
</feature>
<keyword evidence="2" id="KW-0863">Zinc-finger</keyword>
<feature type="domain" description="Integrase catalytic" evidence="5">
    <location>
        <begin position="555"/>
        <end position="719"/>
    </location>
</feature>
<dbReference type="InterPro" id="IPR054722">
    <property type="entry name" value="PolX-like_BBD"/>
</dbReference>
<dbReference type="Pfam" id="PF13976">
    <property type="entry name" value="gag_pre-integrs"/>
    <property type="match status" value="1"/>
</dbReference>
<dbReference type="Pfam" id="PF22936">
    <property type="entry name" value="Pol_BBD"/>
    <property type="match status" value="1"/>
</dbReference>
<dbReference type="Pfam" id="PF00665">
    <property type="entry name" value="rve"/>
    <property type="match status" value="1"/>
</dbReference>
<evidence type="ECO:0000259" key="5">
    <source>
        <dbReference type="PROSITE" id="PS50994"/>
    </source>
</evidence>
<name>A0ABD1ADD1_CARAN</name>
<dbReference type="PANTHER" id="PTHR47592:SF27">
    <property type="entry name" value="OS08G0421700 PROTEIN"/>
    <property type="match status" value="1"/>
</dbReference>
<dbReference type="Pfam" id="PF14223">
    <property type="entry name" value="Retrotran_gag_2"/>
    <property type="match status" value="1"/>
</dbReference>
<keyword evidence="1" id="KW-0645">Protease</keyword>
<protein>
    <submittedName>
        <fullName evidence="6">Retrovirus-related Pol polyprotein from transposon TNT 1-94</fullName>
    </submittedName>
</protein>
<dbReference type="InterPro" id="IPR012337">
    <property type="entry name" value="RNaseH-like_sf"/>
</dbReference>
<dbReference type="GO" id="GO:0004190">
    <property type="term" value="F:aspartic-type endopeptidase activity"/>
    <property type="evidence" value="ECO:0007669"/>
    <property type="project" value="UniProtKB-KW"/>
</dbReference>
<evidence type="ECO:0000313" key="6">
    <source>
        <dbReference type="EMBL" id="KAL1204473.1"/>
    </source>
</evidence>
<comment type="caution">
    <text evidence="6">The sequence shown here is derived from an EMBL/GenBank/DDBJ whole genome shotgun (WGS) entry which is preliminary data.</text>
</comment>
<feature type="compositionally biased region" description="Basic and acidic residues" evidence="3">
    <location>
        <begin position="820"/>
        <end position="832"/>
    </location>
</feature>
<dbReference type="Pfam" id="PF07727">
    <property type="entry name" value="RVT_2"/>
    <property type="match status" value="1"/>
</dbReference>
<dbReference type="InterPro" id="IPR036397">
    <property type="entry name" value="RNaseH_sf"/>
</dbReference>
<dbReference type="InterPro" id="IPR036875">
    <property type="entry name" value="Znf_CCHC_sf"/>
</dbReference>
<evidence type="ECO:0000256" key="2">
    <source>
        <dbReference type="PROSITE-ProRule" id="PRU00047"/>
    </source>
</evidence>
<dbReference type="SMART" id="SM00343">
    <property type="entry name" value="ZnF_C2HC"/>
    <property type="match status" value="1"/>
</dbReference>
<dbReference type="InterPro" id="IPR025724">
    <property type="entry name" value="GAG-pre-integrase_dom"/>
</dbReference>
<accession>A0ABD1ADD1</accession>
<feature type="region of interest" description="Disordered" evidence="3">
    <location>
        <begin position="800"/>
        <end position="838"/>
    </location>
</feature>
<gene>
    <name evidence="6" type="ORF">V5N11_017793</name>
</gene>
<keyword evidence="2" id="KW-0479">Metal-binding</keyword>
<feature type="compositionally biased region" description="Basic and acidic residues" evidence="3">
    <location>
        <begin position="800"/>
        <end position="811"/>
    </location>
</feature>